<sequence length="142" mass="15827">MKKLFVLIAVVLFVSCNNDDKESSVNNLKGSWILTNASGGITGSTFPITTDQQTVLEFSDTTLKTYINSNLVSTHTYSIQTKKSIFGGIKKMIVTPTGAIANDIARVQSYEIKGEKLYLRDECFDCFTMEYEKINPAAFKIF</sequence>
<dbReference type="RefSeq" id="WP_213298883.1">
    <property type="nucleotide sequence ID" value="NZ_JAGYVZ010000008.1"/>
</dbReference>
<gene>
    <name evidence="1" type="ORF">KHA90_10355</name>
</gene>
<comment type="caution">
    <text evidence="1">The sequence shown here is derived from an EMBL/GenBank/DDBJ whole genome shotgun (WGS) entry which is preliminary data.</text>
</comment>
<accession>A0ABS5PC57</accession>
<proteinExistence type="predicted"/>
<reference evidence="1 2" key="1">
    <citation type="journal article" date="2018" name="Int. J. Syst. Evol. Microbiol.">
        <title>Flavobacterium chryseum sp. nov. and Flavobacterium psychroterrae sp. nov., novel environmental bacteria isolated from Antarctica.</title>
        <authorList>
            <person name="Kralova S."/>
            <person name="Svec P."/>
            <person name="Busse H.J."/>
            <person name="Stankova E."/>
            <person name="Vaczi P."/>
            <person name="Sedlacek I."/>
        </authorList>
    </citation>
    <scope>NUCLEOTIDE SEQUENCE [LARGE SCALE GENOMIC DNA]</scope>
    <source>
        <strain evidence="1 2">CCM 8827</strain>
    </source>
</reference>
<name>A0ABS5PC57_9FLAO</name>
<evidence type="ECO:0008006" key="3">
    <source>
        <dbReference type="Google" id="ProtNLM"/>
    </source>
</evidence>
<dbReference type="EMBL" id="JAGYVZ010000008">
    <property type="protein sequence ID" value="MBS7231425.1"/>
    <property type="molecule type" value="Genomic_DNA"/>
</dbReference>
<evidence type="ECO:0000313" key="1">
    <source>
        <dbReference type="EMBL" id="MBS7231425.1"/>
    </source>
</evidence>
<keyword evidence="2" id="KW-1185">Reference proteome</keyword>
<dbReference type="Proteomes" id="UP000722625">
    <property type="component" value="Unassembled WGS sequence"/>
</dbReference>
<evidence type="ECO:0000313" key="2">
    <source>
        <dbReference type="Proteomes" id="UP000722625"/>
    </source>
</evidence>
<dbReference type="PROSITE" id="PS51257">
    <property type="entry name" value="PROKAR_LIPOPROTEIN"/>
    <property type="match status" value="1"/>
</dbReference>
<organism evidence="1 2">
    <name type="scientific">Flavobacterium psychroterrae</name>
    <dbReference type="NCBI Taxonomy" id="2133767"/>
    <lineage>
        <taxon>Bacteria</taxon>
        <taxon>Pseudomonadati</taxon>
        <taxon>Bacteroidota</taxon>
        <taxon>Flavobacteriia</taxon>
        <taxon>Flavobacteriales</taxon>
        <taxon>Flavobacteriaceae</taxon>
        <taxon>Flavobacterium</taxon>
    </lineage>
</organism>
<protein>
    <recommendedName>
        <fullName evidence="3">Lipocalin-like domain-containing protein</fullName>
    </recommendedName>
</protein>